<organism evidence="8 9">
    <name type="scientific">Leadbetterella byssophila (strain DSM 17132 / JCM 16389 / KACC 11308 / NBRC 106382 / 4M15)</name>
    <dbReference type="NCBI Taxonomy" id="649349"/>
    <lineage>
        <taxon>Bacteria</taxon>
        <taxon>Pseudomonadati</taxon>
        <taxon>Bacteroidota</taxon>
        <taxon>Cytophagia</taxon>
        <taxon>Cytophagales</taxon>
        <taxon>Leadbetterellaceae</taxon>
        <taxon>Leadbetterella</taxon>
    </lineage>
</organism>
<evidence type="ECO:0000256" key="1">
    <source>
        <dbReference type="ARBA" id="ARBA00022490"/>
    </source>
</evidence>
<dbReference type="Gene3D" id="3.30.70.1170">
    <property type="entry name" value="Sun protein, domain 3"/>
    <property type="match status" value="1"/>
</dbReference>
<name>E4RV66_LEAB4</name>
<accession>E4RV66</accession>
<evidence type="ECO:0000313" key="9">
    <source>
        <dbReference type="Proteomes" id="UP000007435"/>
    </source>
</evidence>
<dbReference type="PRINTS" id="PR02008">
    <property type="entry name" value="RCMTFAMILY"/>
</dbReference>
<evidence type="ECO:0000313" key="8">
    <source>
        <dbReference type="EMBL" id="ADQ18804.1"/>
    </source>
</evidence>
<dbReference type="GO" id="GO:0008173">
    <property type="term" value="F:RNA methyltransferase activity"/>
    <property type="evidence" value="ECO:0007669"/>
    <property type="project" value="InterPro"/>
</dbReference>
<proteinExistence type="inferred from homology"/>
<dbReference type="Proteomes" id="UP000007435">
    <property type="component" value="Chromosome"/>
</dbReference>
<dbReference type="Gene3D" id="3.40.50.150">
    <property type="entry name" value="Vaccinia Virus protein VP39"/>
    <property type="match status" value="1"/>
</dbReference>
<feature type="binding site" evidence="6">
    <location>
        <position position="176"/>
    </location>
    <ligand>
        <name>S-adenosyl-L-methionine</name>
        <dbReference type="ChEBI" id="CHEBI:59789"/>
    </ligand>
</feature>
<keyword evidence="3 6" id="KW-0808">Transferase</keyword>
<dbReference type="HOGENOM" id="CLU_005316_6_0_10"/>
<dbReference type="InterPro" id="IPR001678">
    <property type="entry name" value="MeTrfase_RsmB-F_NOP2_dom"/>
</dbReference>
<feature type="binding site" evidence="6">
    <location>
        <position position="159"/>
    </location>
    <ligand>
        <name>S-adenosyl-L-methionine</name>
        <dbReference type="ChEBI" id="CHEBI:59789"/>
    </ligand>
</feature>
<dbReference type="PANTHER" id="PTHR22807:SF30">
    <property type="entry name" value="28S RRNA (CYTOSINE(4447)-C(5))-METHYLTRANSFERASE-RELATED"/>
    <property type="match status" value="1"/>
</dbReference>
<dbReference type="Pfam" id="PF13636">
    <property type="entry name" value="Methyltranf_PUA"/>
    <property type="match status" value="1"/>
</dbReference>
<dbReference type="PANTHER" id="PTHR22807">
    <property type="entry name" value="NOP2 YEAST -RELATED NOL1/NOP2/FMU SUN DOMAIN-CONTAINING"/>
    <property type="match status" value="1"/>
</dbReference>
<dbReference type="STRING" id="649349.Lbys_3143"/>
<dbReference type="InterPro" id="IPR027391">
    <property type="entry name" value="Nol1_Nop2_Fmu_2"/>
</dbReference>
<dbReference type="InterPro" id="IPR049560">
    <property type="entry name" value="MeTrfase_RsmB-F_NOP2_cat"/>
</dbReference>
<dbReference type="Gene3D" id="2.30.130.60">
    <property type="match status" value="1"/>
</dbReference>
<dbReference type="InterPro" id="IPR031341">
    <property type="entry name" value="Methyltr_RsmF_N"/>
</dbReference>
<dbReference type="eggNOG" id="COG3270">
    <property type="taxonomic scope" value="Bacteria"/>
</dbReference>
<evidence type="ECO:0000256" key="4">
    <source>
        <dbReference type="ARBA" id="ARBA00022691"/>
    </source>
</evidence>
<dbReference type="RefSeq" id="WP_013409831.1">
    <property type="nucleotide sequence ID" value="NC_014655.1"/>
</dbReference>
<dbReference type="Pfam" id="PF01189">
    <property type="entry name" value="Methyltr_RsmB-F"/>
    <property type="match status" value="1"/>
</dbReference>
<dbReference type="GO" id="GO:0001510">
    <property type="term" value="P:RNA methylation"/>
    <property type="evidence" value="ECO:0007669"/>
    <property type="project" value="InterPro"/>
</dbReference>
<keyword evidence="4 6" id="KW-0949">S-adenosyl-L-methionine</keyword>
<feature type="active site" description="Nucleophile" evidence="6">
    <location>
        <position position="229"/>
    </location>
</feature>
<dbReference type="eggNOG" id="COG0144">
    <property type="taxonomic scope" value="Bacteria"/>
</dbReference>
<feature type="binding site" evidence="6">
    <location>
        <position position="132"/>
    </location>
    <ligand>
        <name>S-adenosyl-L-methionine</name>
        <dbReference type="ChEBI" id="CHEBI:59789"/>
    </ligand>
</feature>
<gene>
    <name evidence="8" type="ordered locus">Lbys_3143</name>
</gene>
<keyword evidence="1" id="KW-0963">Cytoplasm</keyword>
<dbReference type="GO" id="GO:0003723">
    <property type="term" value="F:RNA binding"/>
    <property type="evidence" value="ECO:0007669"/>
    <property type="project" value="UniProtKB-UniRule"/>
</dbReference>
<evidence type="ECO:0000256" key="5">
    <source>
        <dbReference type="ARBA" id="ARBA00022884"/>
    </source>
</evidence>
<dbReference type="EMBL" id="CP002305">
    <property type="protein sequence ID" value="ADQ18804.1"/>
    <property type="molecule type" value="Genomic_DNA"/>
</dbReference>
<sequence>MKLPIDFVTEMQAQLGSEFPDFEKALQEETPVSIRLNPAKTYDFPFQNLENIPWTPAGRYLKERPIFTLDPAFHAGAYYVQEASSMIVEEIFKKHVPADKPLRVLDLCAAPGGKTTHLASLLGPEDLLVANEVIKSRVSILKENLLKWGYPNVIVSQQDPETFSDLEGFFDVVLVDAPCSGEGMFRKTPEATEEWSLNNVELCSARQKRILSAAAMLVAPDGLLLYSTCTYNKKENQENGLWLTRTLDFEAISLEMPEEWGIVKTDFGLQFYPHRLKGEGFYISAFRNRSRDERYVKGRPQLSRLNRSLTEQVRPWLNEDNYELFQKNDGGIVAIPGHLILEYGSVLKALQKRSSGLEVGHFKGKDFIPSHALALSTLLNQEVSSLELDEKQALLFLKKEPFELPEPISGWVLMKYKNLGLGWAKAVGQRFNNYLPAEWRIRMKIED</sequence>
<dbReference type="KEGG" id="lby:Lbys_3143"/>
<keyword evidence="2 6" id="KW-0489">Methyltransferase</keyword>
<keyword evidence="9" id="KW-1185">Reference proteome</keyword>
<protein>
    <submittedName>
        <fullName evidence="8">Fmu (Sun) domain protein</fullName>
    </submittedName>
</protein>
<dbReference type="Pfam" id="PF17125">
    <property type="entry name" value="Methyltr_RsmF_N"/>
    <property type="match status" value="1"/>
</dbReference>
<dbReference type="OrthoDB" id="9810297at2"/>
<comment type="similarity">
    <text evidence="6">Belongs to the class I-like SAM-binding methyltransferase superfamily. RsmB/NOP family.</text>
</comment>
<keyword evidence="5 6" id="KW-0694">RNA-binding</keyword>
<reference key="1">
    <citation type="submission" date="2010-11" db="EMBL/GenBank/DDBJ databases">
        <title>The complete genome of Leadbetterella byssophila DSM 17132.</title>
        <authorList>
            <consortium name="US DOE Joint Genome Institute (JGI-PGF)"/>
            <person name="Lucas S."/>
            <person name="Copeland A."/>
            <person name="Lapidus A."/>
            <person name="Glavina del Rio T."/>
            <person name="Dalin E."/>
            <person name="Tice H."/>
            <person name="Bruce D."/>
            <person name="Goodwin L."/>
            <person name="Pitluck S."/>
            <person name="Kyrpides N."/>
            <person name="Mavromatis K."/>
            <person name="Ivanova N."/>
            <person name="Teshima H."/>
            <person name="Brettin T."/>
            <person name="Detter J.C."/>
            <person name="Han C."/>
            <person name="Tapia R."/>
            <person name="Land M."/>
            <person name="Hauser L."/>
            <person name="Markowitz V."/>
            <person name="Cheng J.-F."/>
            <person name="Hugenholtz P."/>
            <person name="Woyke T."/>
            <person name="Wu D."/>
            <person name="Tindall B."/>
            <person name="Pomrenke H.G."/>
            <person name="Brambilla E."/>
            <person name="Klenk H.-P."/>
            <person name="Eisen J.A."/>
        </authorList>
    </citation>
    <scope>NUCLEOTIDE SEQUENCE [LARGE SCALE GENOMIC DNA]</scope>
    <source>
        <strain>DSM 17132</strain>
    </source>
</reference>
<dbReference type="AlphaFoldDB" id="E4RV66"/>
<dbReference type="SUPFAM" id="SSF53335">
    <property type="entry name" value="S-adenosyl-L-methionine-dependent methyltransferases"/>
    <property type="match status" value="1"/>
</dbReference>
<reference evidence="8 9" key="2">
    <citation type="journal article" date="2011" name="Stand. Genomic Sci.">
        <title>Complete genome sequence of Leadbetterella byssophila type strain (4M15).</title>
        <authorList>
            <person name="Abt B."/>
            <person name="Teshima H."/>
            <person name="Lucas S."/>
            <person name="Lapidus A."/>
            <person name="Del Rio T.G."/>
            <person name="Nolan M."/>
            <person name="Tice H."/>
            <person name="Cheng J.F."/>
            <person name="Pitluck S."/>
            <person name="Liolios K."/>
            <person name="Pagani I."/>
            <person name="Ivanova N."/>
            <person name="Mavromatis K."/>
            <person name="Pati A."/>
            <person name="Tapia R."/>
            <person name="Han C."/>
            <person name="Goodwin L."/>
            <person name="Chen A."/>
            <person name="Palaniappan K."/>
            <person name="Land M."/>
            <person name="Hauser L."/>
            <person name="Chang Y.J."/>
            <person name="Jeffries C.D."/>
            <person name="Rohde M."/>
            <person name="Goker M."/>
            <person name="Tindall B.J."/>
            <person name="Detter J.C."/>
            <person name="Woyke T."/>
            <person name="Bristow J."/>
            <person name="Eisen J.A."/>
            <person name="Markowitz V."/>
            <person name="Hugenholtz P."/>
            <person name="Klenk H.P."/>
            <person name="Kyrpides N.C."/>
        </authorList>
    </citation>
    <scope>NUCLEOTIDE SEQUENCE [LARGE SCALE GENOMIC DNA]</scope>
    <source>
        <strain evidence="9">DSM 17132 / JCM 16389 / KACC 11308 / NBRC 106382 / 4M15</strain>
    </source>
</reference>
<evidence type="ECO:0000256" key="2">
    <source>
        <dbReference type="ARBA" id="ARBA00022603"/>
    </source>
</evidence>
<feature type="domain" description="SAM-dependent MTase RsmB/NOP-type" evidence="7">
    <location>
        <begin position="11"/>
        <end position="289"/>
    </location>
</feature>
<dbReference type="InterPro" id="IPR029063">
    <property type="entry name" value="SAM-dependent_MTases_sf"/>
</dbReference>
<evidence type="ECO:0000256" key="6">
    <source>
        <dbReference type="PROSITE-ProRule" id="PRU01023"/>
    </source>
</evidence>
<feature type="binding site" evidence="6">
    <location>
        <begin position="108"/>
        <end position="114"/>
    </location>
    <ligand>
        <name>S-adenosyl-L-methionine</name>
        <dbReference type="ChEBI" id="CHEBI:59789"/>
    </ligand>
</feature>
<dbReference type="InterPro" id="IPR023267">
    <property type="entry name" value="RCMT"/>
</dbReference>
<evidence type="ECO:0000256" key="3">
    <source>
        <dbReference type="ARBA" id="ARBA00022679"/>
    </source>
</evidence>
<dbReference type="CDD" id="cd02440">
    <property type="entry name" value="AdoMet_MTases"/>
    <property type="match status" value="1"/>
</dbReference>
<evidence type="ECO:0000259" key="7">
    <source>
        <dbReference type="PROSITE" id="PS51686"/>
    </source>
</evidence>
<dbReference type="PROSITE" id="PS51686">
    <property type="entry name" value="SAM_MT_RSMB_NOP"/>
    <property type="match status" value="1"/>
</dbReference>